<feature type="region of interest" description="Disordered" evidence="1">
    <location>
        <begin position="253"/>
        <end position="296"/>
    </location>
</feature>
<dbReference type="EMBL" id="MN739293">
    <property type="protein sequence ID" value="QHS97356.1"/>
    <property type="molecule type" value="Genomic_DNA"/>
</dbReference>
<name>A0A6C0BYU8_9ZZZZ</name>
<feature type="region of interest" description="Disordered" evidence="1">
    <location>
        <begin position="453"/>
        <end position="477"/>
    </location>
</feature>
<feature type="compositionally biased region" description="Polar residues" evidence="1">
    <location>
        <begin position="259"/>
        <end position="268"/>
    </location>
</feature>
<organism evidence="2">
    <name type="scientific">viral metagenome</name>
    <dbReference type="NCBI Taxonomy" id="1070528"/>
    <lineage>
        <taxon>unclassified sequences</taxon>
        <taxon>metagenomes</taxon>
        <taxon>organismal metagenomes</taxon>
    </lineage>
</organism>
<protein>
    <recommendedName>
        <fullName evidence="3">Cytidyltransferase-like domain-containing protein</fullName>
    </recommendedName>
</protein>
<sequence length="578" mass="67106">MSKVLKTAVFTCGRLQPPGKGHKELIEAVYDIADEMDGDPFVWVSPSHQEIFPDQPPQKDGKNPISTLDKLHYLNKMYPVKLFGNLTFLTARSNLDVAFRQKIELKDDFTPKKSDFGRLKLCQWKKWKDETGGRRKGEWKTQKRIRNIRERDRRILEPTGRFVPSKAVIMWLIGKKYNNIHIRVGSDRISGFIKWNLTFLQSLKKKGLIEDFSIGQVGKNRGLAGLGKLFLPDESSGSEFDDSDFDLDKDVEYEDSKRQSSSLRQSTPDLLYSGENLPEGGGESKHSDSDDSDYDPLEEIEENEGSMAGKVSGTQMRHYACHFEEPDTDIADFIKLSKIGNMTIIDIFCLVNDIRVGSLYTSISWNQFWSKVKNIYNGRKQAKNKENISLTQFIDEIKIYERAQKSEYGRIFHKLLSSDTRELPDVYPFQVQTPAPKLKYEKEVPLFSTSGKYNIEGGRKRKTRKRRKKKRRKKTRKMKERIIKFMRGPGEKKYTARIMHKKTRKIRHIHFGAKGYEQFKDSTPLGLYSSKNHGTKKRRDNYFSRHSGIKNKKKALAKEIRKSKGLYNAKILSHKYLW</sequence>
<evidence type="ECO:0008006" key="3">
    <source>
        <dbReference type="Google" id="ProtNLM"/>
    </source>
</evidence>
<feature type="compositionally biased region" description="Basic residues" evidence="1">
    <location>
        <begin position="459"/>
        <end position="477"/>
    </location>
</feature>
<dbReference type="AlphaFoldDB" id="A0A6C0BYU8"/>
<evidence type="ECO:0000256" key="1">
    <source>
        <dbReference type="SAM" id="MobiDB-lite"/>
    </source>
</evidence>
<evidence type="ECO:0000313" key="2">
    <source>
        <dbReference type="EMBL" id="QHS97356.1"/>
    </source>
</evidence>
<proteinExistence type="predicted"/>
<reference evidence="2" key="1">
    <citation type="journal article" date="2020" name="Nature">
        <title>Giant virus diversity and host interactions through global metagenomics.</title>
        <authorList>
            <person name="Schulz F."/>
            <person name="Roux S."/>
            <person name="Paez-Espino D."/>
            <person name="Jungbluth S."/>
            <person name="Walsh D.A."/>
            <person name="Denef V.J."/>
            <person name="McMahon K.D."/>
            <person name="Konstantinidis K.T."/>
            <person name="Eloe-Fadrosh E.A."/>
            <person name="Kyrpides N.C."/>
            <person name="Woyke T."/>
        </authorList>
    </citation>
    <scope>NUCLEOTIDE SEQUENCE</scope>
    <source>
        <strain evidence="2">GVMAG-M-3300020169-51</strain>
    </source>
</reference>
<accession>A0A6C0BYU8</accession>